<sequence length="925" mass="109200">MQRTIKKIYKSFQEKLSQQLQGFKSNGQEVQNSQNVDLNKEVDDNQQKIPSFFLLLLNLRSQEQLQIFDEHIKDPECKEKLKQALTDMIESYKQSLDTDIAVAFLKNVKIISKSLAQKKWGSKFIKESLIPSVFQMITLASDSNIDQHLIGKAIYSIDTCLGQNLSLSDAMCEKAQELYLIQKENQSNKFLFINVFPSLLEYLKFEQKQFLVNMFLQSSFLEDLPEINFKNIGEYLPTIKVMICPLQHYMRELAYFQKIDEKMKQREFDLLKLASNALFLKKVYQKKYFSTYKIHATHYQKGKNKAKIEKEDIINKIKVEGESCFQIFKILIKLIEKQIDKGLQKEQKQKLMICILECLFFYIDNEDLSEYKFKKKYINPLIENFSFIETNLIETLPLLFQNYSKILSHNSNFDTIEYVTSNFLQVCKLLNFSPQITQQIFFNCLQSDLKNIKESIYWLNQLPQYISYFKELNFAFDRIQLSKLIEFIVIRKPQIQVDLQQKINEEELSMYIPQFKSRQQTLDDYYNQIKQKSLSKKWRDREEAALQLKELITYMDIRTLFVSIVTDFFDLCFDKIAQVRTVAAWEVDSLFSRLPPRNPMSNIFYQALIDNVNSYYFSSSYQLRQVFVVMCASLMQKNSRIFLSYFSEKFISLAEDRVTNVRISVAKTIVGHLVNKMPLSNHKVIKQVINLIKQDKNKDVRNIIYELDLDQYQFDEEQEYDSKISEECSNMQLNKSEVDQFVKSDTLNMDLLNSPTTQVDPFDLLTDSTPIKDYEEQKQNREELTYFDVDSSKSPQQESQFQQQNNIDLIDYATIAKQINIFDDLSEDTQEDQNKIAIILEKEVEQEEKWPELQMQKINLEQPQQQQQQEEEKSEQTQQDESKSLTPIDLLDDLDEIFPSAPIQQKLSVMQQDNSQSHQMIQTIN</sequence>
<dbReference type="InterPro" id="IPR011989">
    <property type="entry name" value="ARM-like"/>
</dbReference>
<dbReference type="GeneID" id="7827538"/>
<dbReference type="RefSeq" id="XP_001011114.1">
    <property type="nucleotide sequence ID" value="XM_001011114.3"/>
</dbReference>
<dbReference type="EMBL" id="GG662793">
    <property type="protein sequence ID" value="EAR90869.1"/>
    <property type="molecule type" value="Genomic_DNA"/>
</dbReference>
<feature type="region of interest" description="Disordered" evidence="2">
    <location>
        <begin position="861"/>
        <end position="897"/>
    </location>
</feature>
<name>I7M0S8_TETTS</name>
<dbReference type="InterPro" id="IPR051023">
    <property type="entry name" value="PP2A_Regulatory_Subunit_A"/>
</dbReference>
<dbReference type="eggNOG" id="KOG0211">
    <property type="taxonomic scope" value="Eukaryota"/>
</dbReference>
<dbReference type="HOGENOM" id="CLU_315820_0_0_1"/>
<dbReference type="PANTHER" id="PTHR10648:SF1">
    <property type="entry name" value="SERINE_THREONINE-PROTEIN PHOSPHATASE 4 REGULATORY SUBUNIT 1"/>
    <property type="match status" value="1"/>
</dbReference>
<dbReference type="PANTHER" id="PTHR10648">
    <property type="entry name" value="SERINE/THREONINE-PROTEIN PHOSPHATASE PP2A 65 KDA REGULATORY SUBUNIT"/>
    <property type="match status" value="1"/>
</dbReference>
<keyword evidence="1" id="KW-0677">Repeat</keyword>
<evidence type="ECO:0000256" key="1">
    <source>
        <dbReference type="ARBA" id="ARBA00022737"/>
    </source>
</evidence>
<dbReference type="GO" id="GO:0019888">
    <property type="term" value="F:protein phosphatase regulator activity"/>
    <property type="evidence" value="ECO:0007669"/>
    <property type="project" value="TreeGrafter"/>
</dbReference>
<dbReference type="SUPFAM" id="SSF48371">
    <property type="entry name" value="ARM repeat"/>
    <property type="match status" value="1"/>
</dbReference>
<keyword evidence="4" id="KW-1185">Reference proteome</keyword>
<organism evidence="3 4">
    <name type="scientific">Tetrahymena thermophila (strain SB210)</name>
    <dbReference type="NCBI Taxonomy" id="312017"/>
    <lineage>
        <taxon>Eukaryota</taxon>
        <taxon>Sar</taxon>
        <taxon>Alveolata</taxon>
        <taxon>Ciliophora</taxon>
        <taxon>Intramacronucleata</taxon>
        <taxon>Oligohymenophorea</taxon>
        <taxon>Hymenostomatida</taxon>
        <taxon>Tetrahymenina</taxon>
        <taxon>Tetrahymenidae</taxon>
        <taxon>Tetrahymena</taxon>
    </lineage>
</organism>
<dbReference type="InParanoid" id="I7M0S8"/>
<feature type="compositionally biased region" description="Basic and acidic residues" evidence="2">
    <location>
        <begin position="870"/>
        <end position="883"/>
    </location>
</feature>
<protein>
    <submittedName>
        <fullName evidence="3">Uncharacterized protein</fullName>
    </submittedName>
</protein>
<dbReference type="Proteomes" id="UP000009168">
    <property type="component" value="Unassembled WGS sequence"/>
</dbReference>
<proteinExistence type="predicted"/>
<evidence type="ECO:0000313" key="3">
    <source>
        <dbReference type="EMBL" id="EAR90869.1"/>
    </source>
</evidence>
<accession>I7M0S8</accession>
<dbReference type="OrthoDB" id="340346at2759"/>
<dbReference type="InterPro" id="IPR016024">
    <property type="entry name" value="ARM-type_fold"/>
</dbReference>
<evidence type="ECO:0000256" key="2">
    <source>
        <dbReference type="SAM" id="MobiDB-lite"/>
    </source>
</evidence>
<reference evidence="4" key="1">
    <citation type="journal article" date="2006" name="PLoS Biol.">
        <title>Macronuclear genome sequence of the ciliate Tetrahymena thermophila, a model eukaryote.</title>
        <authorList>
            <person name="Eisen J.A."/>
            <person name="Coyne R.S."/>
            <person name="Wu M."/>
            <person name="Wu D."/>
            <person name="Thiagarajan M."/>
            <person name="Wortman J.R."/>
            <person name="Badger J.H."/>
            <person name="Ren Q."/>
            <person name="Amedeo P."/>
            <person name="Jones K.M."/>
            <person name="Tallon L.J."/>
            <person name="Delcher A.L."/>
            <person name="Salzberg S.L."/>
            <person name="Silva J.C."/>
            <person name="Haas B.J."/>
            <person name="Majoros W.H."/>
            <person name="Farzad M."/>
            <person name="Carlton J.M."/>
            <person name="Smith R.K. Jr."/>
            <person name="Garg J."/>
            <person name="Pearlman R.E."/>
            <person name="Karrer K.M."/>
            <person name="Sun L."/>
            <person name="Manning G."/>
            <person name="Elde N.C."/>
            <person name="Turkewitz A.P."/>
            <person name="Asai D.J."/>
            <person name="Wilkes D.E."/>
            <person name="Wang Y."/>
            <person name="Cai H."/>
            <person name="Collins K."/>
            <person name="Stewart B.A."/>
            <person name="Lee S.R."/>
            <person name="Wilamowska K."/>
            <person name="Weinberg Z."/>
            <person name="Ruzzo W.L."/>
            <person name="Wloga D."/>
            <person name="Gaertig J."/>
            <person name="Frankel J."/>
            <person name="Tsao C.-C."/>
            <person name="Gorovsky M.A."/>
            <person name="Keeling P.J."/>
            <person name="Waller R.F."/>
            <person name="Patron N.J."/>
            <person name="Cherry J.M."/>
            <person name="Stover N.A."/>
            <person name="Krieger C.J."/>
            <person name="del Toro C."/>
            <person name="Ryder H.F."/>
            <person name="Williamson S.C."/>
            <person name="Barbeau R.A."/>
            <person name="Hamilton E.P."/>
            <person name="Orias E."/>
        </authorList>
    </citation>
    <scope>NUCLEOTIDE SEQUENCE [LARGE SCALE GENOMIC DNA]</scope>
    <source>
        <strain evidence="4">SB210</strain>
    </source>
</reference>
<dbReference type="Gene3D" id="1.25.10.10">
    <property type="entry name" value="Leucine-rich Repeat Variant"/>
    <property type="match status" value="1"/>
</dbReference>
<dbReference type="AlphaFoldDB" id="I7M0S8"/>
<dbReference type="GO" id="GO:0005737">
    <property type="term" value="C:cytoplasm"/>
    <property type="evidence" value="ECO:0007669"/>
    <property type="project" value="TreeGrafter"/>
</dbReference>
<dbReference type="KEGG" id="tet:TTHERM_00143750"/>
<evidence type="ECO:0000313" key="4">
    <source>
        <dbReference type="Proteomes" id="UP000009168"/>
    </source>
</evidence>
<gene>
    <name evidence="3" type="ORF">TTHERM_00143750</name>
</gene>
<dbReference type="STRING" id="312017.I7M0S8"/>